<dbReference type="GO" id="GO:0015074">
    <property type="term" value="P:DNA integration"/>
    <property type="evidence" value="ECO:0007669"/>
    <property type="project" value="InterPro"/>
</dbReference>
<reference evidence="2" key="1">
    <citation type="journal article" date="2023" name="Comput. Struct. Biotechnol. J.">
        <title>Discovery of a novel marine Bacteroidetes with a rich repertoire of carbohydrate-active enzymes.</title>
        <authorList>
            <person name="Chen B."/>
            <person name="Liu G."/>
            <person name="Chen Q."/>
            <person name="Wang H."/>
            <person name="Liu L."/>
            <person name="Tang K."/>
        </authorList>
    </citation>
    <scope>NUCLEOTIDE SEQUENCE</scope>
    <source>
        <strain evidence="2">TK19036</strain>
    </source>
</reference>
<reference evidence="2" key="2">
    <citation type="journal article" date="2024" name="Antonie Van Leeuwenhoek">
        <title>Roseihalotalea indica gen. nov., sp. nov., a halophilic Bacteroidetes from mesopelagic Southwest Indian Ocean with higher carbohydrate metabolic potential.</title>
        <authorList>
            <person name="Chen B."/>
            <person name="Zhang M."/>
            <person name="Lin D."/>
            <person name="Ye J."/>
            <person name="Tang K."/>
        </authorList>
    </citation>
    <scope>NUCLEOTIDE SEQUENCE</scope>
    <source>
        <strain evidence="2">TK19036</strain>
    </source>
</reference>
<organism evidence="2">
    <name type="scientific">Roseihalotalea indica</name>
    <dbReference type="NCBI Taxonomy" id="2867963"/>
    <lineage>
        <taxon>Bacteria</taxon>
        <taxon>Pseudomonadati</taxon>
        <taxon>Bacteroidota</taxon>
        <taxon>Cytophagia</taxon>
        <taxon>Cytophagales</taxon>
        <taxon>Catalimonadaceae</taxon>
        <taxon>Roseihalotalea</taxon>
    </lineage>
</organism>
<evidence type="ECO:0000313" key="2">
    <source>
        <dbReference type="EMBL" id="WKN40348.1"/>
    </source>
</evidence>
<evidence type="ECO:0000259" key="1">
    <source>
        <dbReference type="PROSITE" id="PS50994"/>
    </source>
</evidence>
<dbReference type="AlphaFoldDB" id="A0AA49JKJ8"/>
<dbReference type="PANTHER" id="PTHR46889">
    <property type="entry name" value="TRANSPOSASE INSF FOR INSERTION SEQUENCE IS3B-RELATED"/>
    <property type="match status" value="1"/>
</dbReference>
<dbReference type="Pfam" id="PF13333">
    <property type="entry name" value="rve_2"/>
    <property type="match status" value="1"/>
</dbReference>
<proteinExistence type="predicted"/>
<dbReference type="InterPro" id="IPR001584">
    <property type="entry name" value="Integrase_cat-core"/>
</dbReference>
<dbReference type="PANTHER" id="PTHR46889:SF4">
    <property type="entry name" value="TRANSPOSASE INSO FOR INSERTION SEQUENCE ELEMENT IS911B-RELATED"/>
    <property type="match status" value="1"/>
</dbReference>
<dbReference type="InterPro" id="IPR050900">
    <property type="entry name" value="Transposase_IS3/IS150/IS904"/>
</dbReference>
<dbReference type="Gene3D" id="3.30.420.10">
    <property type="entry name" value="Ribonuclease H-like superfamily/Ribonuclease H"/>
    <property type="match status" value="1"/>
</dbReference>
<dbReference type="SUPFAM" id="SSF53098">
    <property type="entry name" value="Ribonuclease H-like"/>
    <property type="match status" value="1"/>
</dbReference>
<dbReference type="EMBL" id="CP120682">
    <property type="protein sequence ID" value="WKN40348.1"/>
    <property type="molecule type" value="Genomic_DNA"/>
</dbReference>
<dbReference type="InterPro" id="IPR012337">
    <property type="entry name" value="RNaseH-like_sf"/>
</dbReference>
<dbReference type="InterPro" id="IPR036397">
    <property type="entry name" value="RNaseH_sf"/>
</dbReference>
<dbReference type="Pfam" id="PF00665">
    <property type="entry name" value="rve"/>
    <property type="match status" value="1"/>
</dbReference>
<dbReference type="InterPro" id="IPR048020">
    <property type="entry name" value="Transpos_IS3"/>
</dbReference>
<dbReference type="NCBIfam" id="NF033516">
    <property type="entry name" value="transpos_IS3"/>
    <property type="match status" value="1"/>
</dbReference>
<gene>
    <name evidence="2" type="ORF">K4G66_16600</name>
</gene>
<sequence>MSKNEFDVSQNLLNQQFEADEPDRVWTADISYIWTGEGWLYLAVVLDLFSRRIVGWSMAPTLERTLVINALQMAIATRNPAEGLIHHSDRGSQYASYNYQNIIQQKGIVSSMSRRGNCYDNAPTESWFATLKRELVYRKSYTTHAEAKQDIFEYIEVWYNRQRKHSAVGYKSPIAYEEQWEKSSAKAA</sequence>
<dbReference type="PROSITE" id="PS50994">
    <property type="entry name" value="INTEGRASE"/>
    <property type="match status" value="1"/>
</dbReference>
<dbReference type="GO" id="GO:0003676">
    <property type="term" value="F:nucleic acid binding"/>
    <property type="evidence" value="ECO:0007669"/>
    <property type="project" value="InterPro"/>
</dbReference>
<feature type="domain" description="Integrase catalytic" evidence="1">
    <location>
        <begin position="18"/>
        <end position="181"/>
    </location>
</feature>
<accession>A0AA49JKJ8</accession>
<protein>
    <submittedName>
        <fullName evidence="2">IS3 family transposase</fullName>
    </submittedName>
</protein>
<name>A0AA49JKJ8_9BACT</name>